<dbReference type="InterPro" id="IPR002514">
    <property type="entry name" value="Transposase_8"/>
</dbReference>
<dbReference type="GO" id="GO:0003677">
    <property type="term" value="F:DNA binding"/>
    <property type="evidence" value="ECO:0007669"/>
    <property type="project" value="InterPro"/>
</dbReference>
<gene>
    <name evidence="1" type="ORF">C8N32_1236</name>
</gene>
<dbReference type="SUPFAM" id="SSF46689">
    <property type="entry name" value="Homeodomain-like"/>
    <property type="match status" value="1"/>
</dbReference>
<name>A0A2T5BP02_9RHOB</name>
<keyword evidence="2" id="KW-1185">Reference proteome</keyword>
<sequence length="143" mass="15875">MGNGNRPTPEFRREAVRLALTSGRTRREIAEDLGIGLSTLTRWLSQERDASDPSEAPVDLHAELKRLSDDELGLRPLRRFWLGIVVNVHNSGGIGNLFTGDLMRDLRYTVPSGQRLAIVIHPLGTLAPCQHRIAVFDVLEIGT</sequence>
<comment type="caution">
    <text evidence="1">The sequence shown here is derived from an EMBL/GenBank/DDBJ whole genome shotgun (WGS) entry which is preliminary data.</text>
</comment>
<dbReference type="Gene3D" id="1.10.10.60">
    <property type="entry name" value="Homeodomain-like"/>
    <property type="match status" value="1"/>
</dbReference>
<dbReference type="GO" id="GO:0006313">
    <property type="term" value="P:DNA transposition"/>
    <property type="evidence" value="ECO:0007669"/>
    <property type="project" value="InterPro"/>
</dbReference>
<accession>A0A2T5BP02</accession>
<protein>
    <submittedName>
        <fullName evidence="1">Transposase</fullName>
    </submittedName>
</protein>
<dbReference type="OrthoDB" id="9803878at2"/>
<dbReference type="Proteomes" id="UP000243859">
    <property type="component" value="Unassembled WGS sequence"/>
</dbReference>
<dbReference type="EMBL" id="QAAA01000023">
    <property type="protein sequence ID" value="PTN00744.1"/>
    <property type="molecule type" value="Genomic_DNA"/>
</dbReference>
<organism evidence="1 2">
    <name type="scientific">Rhodovulum imhoffii</name>
    <dbReference type="NCBI Taxonomy" id="365340"/>
    <lineage>
        <taxon>Bacteria</taxon>
        <taxon>Pseudomonadati</taxon>
        <taxon>Pseudomonadota</taxon>
        <taxon>Alphaproteobacteria</taxon>
        <taxon>Rhodobacterales</taxon>
        <taxon>Paracoccaceae</taxon>
        <taxon>Rhodovulum</taxon>
    </lineage>
</organism>
<evidence type="ECO:0000313" key="2">
    <source>
        <dbReference type="Proteomes" id="UP000243859"/>
    </source>
</evidence>
<dbReference type="AlphaFoldDB" id="A0A2T5BP02"/>
<evidence type="ECO:0000313" key="1">
    <source>
        <dbReference type="EMBL" id="PTN00744.1"/>
    </source>
</evidence>
<dbReference type="GO" id="GO:0004803">
    <property type="term" value="F:transposase activity"/>
    <property type="evidence" value="ECO:0007669"/>
    <property type="project" value="InterPro"/>
</dbReference>
<dbReference type="InterPro" id="IPR009057">
    <property type="entry name" value="Homeodomain-like_sf"/>
</dbReference>
<proteinExistence type="predicted"/>
<dbReference type="Pfam" id="PF01527">
    <property type="entry name" value="HTH_Tnp_1"/>
    <property type="match status" value="1"/>
</dbReference>
<reference evidence="1 2" key="1">
    <citation type="submission" date="2018-04" db="EMBL/GenBank/DDBJ databases">
        <title>Genomic Encyclopedia of Archaeal and Bacterial Type Strains, Phase II (KMG-II): from individual species to whole genera.</title>
        <authorList>
            <person name="Goeker M."/>
        </authorList>
    </citation>
    <scope>NUCLEOTIDE SEQUENCE [LARGE SCALE GENOMIC DNA]</scope>
    <source>
        <strain evidence="1 2">DSM 18064</strain>
    </source>
</reference>